<dbReference type="InterPro" id="IPR014922">
    <property type="entry name" value="YdhG-like"/>
</dbReference>
<gene>
    <name evidence="2" type="ORF">JHX87_07755</name>
</gene>
<reference evidence="2 3" key="1">
    <citation type="submission" date="2021-01" db="EMBL/GenBank/DDBJ databases">
        <title>Biogeographic distribution of Paracoccus.</title>
        <authorList>
            <person name="Hollensteiner J."/>
            <person name="Leineberger J."/>
            <person name="Brinkhoff T."/>
            <person name="Daniel R."/>
        </authorList>
    </citation>
    <scope>NUCLEOTIDE SEQUENCE [LARGE SCALE GENOMIC DNA]</scope>
    <source>
        <strain evidence="2 3">KCTC 22803</strain>
    </source>
</reference>
<dbReference type="EMBL" id="CP067136">
    <property type="protein sequence ID" value="WCR08989.1"/>
    <property type="molecule type" value="Genomic_DNA"/>
</dbReference>
<dbReference type="SUPFAM" id="SSF159888">
    <property type="entry name" value="YdhG-like"/>
    <property type="match status" value="1"/>
</dbReference>
<dbReference type="Proteomes" id="UP001219349">
    <property type="component" value="Chromosome"/>
</dbReference>
<sequence>MIFQVAARTEGVGKLRETLKWGQPAYLTVEPKSGSTIRLGLPKQGGFALYTHCQTTILSDFQALFPDDFTYEGNRAIHFRPGDRLALDRLALLVKSALTYHLR</sequence>
<evidence type="ECO:0000313" key="3">
    <source>
        <dbReference type="Proteomes" id="UP001219349"/>
    </source>
</evidence>
<evidence type="ECO:0000259" key="1">
    <source>
        <dbReference type="Pfam" id="PF08818"/>
    </source>
</evidence>
<evidence type="ECO:0000313" key="2">
    <source>
        <dbReference type="EMBL" id="WCR08989.1"/>
    </source>
</evidence>
<protein>
    <submittedName>
        <fullName evidence="2">DUF1801 domain-containing protein</fullName>
    </submittedName>
</protein>
<keyword evidence="3" id="KW-1185">Reference proteome</keyword>
<name>A0ABY7SQ48_9RHOB</name>
<accession>A0ABY7SQ48</accession>
<feature type="domain" description="YdhG-like" evidence="1">
    <location>
        <begin position="12"/>
        <end position="98"/>
    </location>
</feature>
<organism evidence="2 3">
    <name type="scientific">Paracoccus fistulariae</name>
    <dbReference type="NCBI Taxonomy" id="658446"/>
    <lineage>
        <taxon>Bacteria</taxon>
        <taxon>Pseudomonadati</taxon>
        <taxon>Pseudomonadota</taxon>
        <taxon>Alphaproteobacteria</taxon>
        <taxon>Rhodobacterales</taxon>
        <taxon>Paracoccaceae</taxon>
        <taxon>Paracoccus</taxon>
    </lineage>
</organism>
<dbReference type="Pfam" id="PF08818">
    <property type="entry name" value="DUF1801"/>
    <property type="match status" value="1"/>
</dbReference>
<proteinExistence type="predicted"/>